<organism evidence="3 4">
    <name type="scientific">Helicostylum pulchrum</name>
    <dbReference type="NCBI Taxonomy" id="562976"/>
    <lineage>
        <taxon>Eukaryota</taxon>
        <taxon>Fungi</taxon>
        <taxon>Fungi incertae sedis</taxon>
        <taxon>Mucoromycota</taxon>
        <taxon>Mucoromycotina</taxon>
        <taxon>Mucoromycetes</taxon>
        <taxon>Mucorales</taxon>
        <taxon>Mucorineae</taxon>
        <taxon>Mucoraceae</taxon>
        <taxon>Helicostylum</taxon>
    </lineage>
</organism>
<feature type="region of interest" description="Disordered" evidence="1">
    <location>
        <begin position="52"/>
        <end position="94"/>
    </location>
</feature>
<evidence type="ECO:0000313" key="4">
    <source>
        <dbReference type="Proteomes" id="UP001476247"/>
    </source>
</evidence>
<protein>
    <recommendedName>
        <fullName evidence="2">CSD2 domain-containing protein</fullName>
    </recommendedName>
</protein>
<dbReference type="Gene3D" id="2.40.50.690">
    <property type="match status" value="1"/>
</dbReference>
<dbReference type="Pfam" id="PF17849">
    <property type="entry name" value="OB_Dis3"/>
    <property type="match status" value="1"/>
</dbReference>
<dbReference type="InterPro" id="IPR012340">
    <property type="entry name" value="NA-bd_OB-fold"/>
</dbReference>
<evidence type="ECO:0000313" key="3">
    <source>
        <dbReference type="EMBL" id="GAA5797808.1"/>
    </source>
</evidence>
<proteinExistence type="predicted"/>
<evidence type="ECO:0000256" key="1">
    <source>
        <dbReference type="SAM" id="MobiDB-lite"/>
    </source>
</evidence>
<gene>
    <name evidence="3" type="ORF">HPULCUR_003203</name>
</gene>
<name>A0ABP9XTS7_9FUNG</name>
<keyword evidence="4" id="KW-1185">Reference proteome</keyword>
<dbReference type="Proteomes" id="UP001476247">
    <property type="component" value="Unassembled WGS sequence"/>
</dbReference>
<feature type="compositionally biased region" description="Low complexity" evidence="1">
    <location>
        <begin position="62"/>
        <end position="74"/>
    </location>
</feature>
<accession>A0ABP9XTS7</accession>
<evidence type="ECO:0000259" key="2">
    <source>
        <dbReference type="Pfam" id="PF17849"/>
    </source>
</evidence>
<feature type="domain" description="CSD2" evidence="2">
    <location>
        <begin position="146"/>
        <end position="184"/>
    </location>
</feature>
<comment type="caution">
    <text evidence="3">The sequence shown here is derived from an EMBL/GenBank/DDBJ whole genome shotgun (WGS) entry which is preliminary data.</text>
</comment>
<dbReference type="EMBL" id="BAABUJ010000008">
    <property type="protein sequence ID" value="GAA5797808.1"/>
    <property type="molecule type" value="Genomic_DNA"/>
</dbReference>
<dbReference type="InterPro" id="IPR041505">
    <property type="entry name" value="Dis3_CSD2"/>
</dbReference>
<dbReference type="SUPFAM" id="SSF50249">
    <property type="entry name" value="Nucleic acid-binding proteins"/>
    <property type="match status" value="1"/>
</dbReference>
<dbReference type="Gene3D" id="2.40.50.700">
    <property type="match status" value="1"/>
</dbReference>
<reference evidence="3 4" key="1">
    <citation type="submission" date="2024-04" db="EMBL/GenBank/DDBJ databases">
        <title>genome sequences of Mucor flavus KT1a and Helicostylum pulchrum KT1b strains isolation_sourced from the surface of a dry-aged beef.</title>
        <authorList>
            <person name="Toyotome T."/>
            <person name="Hosono M."/>
            <person name="Torimaru M."/>
            <person name="Fukuda K."/>
            <person name="Mikami N."/>
        </authorList>
    </citation>
    <scope>NUCLEOTIDE SEQUENCE [LARGE SCALE GENOMIC DNA]</scope>
    <source>
        <strain evidence="3 4">KT1b</strain>
    </source>
</reference>
<dbReference type="PANTHER" id="PTHR23355">
    <property type="entry name" value="RIBONUCLEASE"/>
    <property type="match status" value="1"/>
</dbReference>
<dbReference type="InterPro" id="IPR050180">
    <property type="entry name" value="RNR_Ribonuclease"/>
</dbReference>
<dbReference type="PANTHER" id="PTHR23355:SF9">
    <property type="entry name" value="DIS3-LIKE EXONUCLEASE 2"/>
    <property type="match status" value="1"/>
</dbReference>
<sequence length="189" mass="21694">MNRYDAYVTCDGLDADIFIGGLKSRNRSLDGDRVVVQLVDIDTVWNMREERRKGRYQHRQQHNQQQQQQHLSQQKNENEVESSSTVNLDEDADAEQSYKPAYCGEVVGITLRSPNMTFVGTIGSSRAPGQPDNGRFSRNDRAPRIAWFKPVDQRVPLIILRDDDVPADLIKNADAYKNYLYSVSRKLYV</sequence>